<dbReference type="InterPro" id="IPR008278">
    <property type="entry name" value="4-PPantetheinyl_Trfase_dom"/>
</dbReference>
<comment type="similarity">
    <text evidence="3">Belongs to the P-Pant transferase superfamily. EntD family.</text>
</comment>
<feature type="binding site" evidence="13">
    <location>
        <position position="116"/>
    </location>
    <ligand>
        <name>Mg(2+)</name>
        <dbReference type="ChEBI" id="CHEBI:18420"/>
    </ligand>
</feature>
<feature type="binding site" evidence="12">
    <location>
        <begin position="94"/>
        <end position="95"/>
    </location>
    <ligand>
        <name>CoA</name>
        <dbReference type="ChEBI" id="CHEBI:57287"/>
    </ligand>
</feature>
<evidence type="ECO:0000256" key="4">
    <source>
        <dbReference type="ARBA" id="ARBA00011503"/>
    </source>
</evidence>
<feature type="domain" description="4'-phosphopantetheinyl transferase N-terminal" evidence="15">
    <location>
        <begin position="39"/>
        <end position="104"/>
    </location>
</feature>
<keyword evidence="6 16" id="KW-0808">Transferase</keyword>
<dbReference type="GO" id="GO:0009366">
    <property type="term" value="C:enterobactin synthetase complex"/>
    <property type="evidence" value="ECO:0007669"/>
    <property type="project" value="InterPro"/>
</dbReference>
<feature type="binding site" evidence="13">
    <location>
        <position position="118"/>
    </location>
    <ligand>
        <name>Mg(2+)</name>
        <dbReference type="ChEBI" id="CHEBI:18420"/>
    </ligand>
</feature>
<feature type="binding site" evidence="12">
    <location>
        <position position="58"/>
    </location>
    <ligand>
        <name>CoA</name>
        <dbReference type="ChEBI" id="CHEBI:57287"/>
    </ligand>
</feature>
<keyword evidence="13" id="KW-0460">Magnesium</keyword>
<reference evidence="16 17" key="1">
    <citation type="submission" date="2014-05" db="EMBL/GenBank/DDBJ databases">
        <title>Whole genome shotgun sequence of Rhizobium rhizogenes NBRC 13257.</title>
        <authorList>
            <person name="Katano-Makiyama Y."/>
            <person name="Hosoyama A."/>
            <person name="Hashimoto M."/>
            <person name="Hosoyama Y."/>
            <person name="Noguchi M."/>
            <person name="Tsuchikane K."/>
            <person name="Kimura A."/>
            <person name="Ohji S."/>
            <person name="Ichikawa N."/>
            <person name="Yamazoe A."/>
            <person name="Fujita N."/>
        </authorList>
    </citation>
    <scope>NUCLEOTIDE SEQUENCE [LARGE SCALE GENOMIC DNA]</scope>
    <source>
        <strain evidence="16 17">NBRC 13257</strain>
    </source>
</reference>
<dbReference type="PANTHER" id="PTHR38096">
    <property type="entry name" value="ENTEROBACTIN SYNTHASE COMPONENT D"/>
    <property type="match status" value="1"/>
</dbReference>
<evidence type="ECO:0000256" key="12">
    <source>
        <dbReference type="PIRSR" id="PIRSR603542-1"/>
    </source>
</evidence>
<feature type="binding site" evidence="12">
    <location>
        <position position="50"/>
    </location>
    <ligand>
        <name>CoA</name>
        <dbReference type="ChEBI" id="CHEBI:57287"/>
    </ligand>
</feature>
<organism evidence="16 17">
    <name type="scientific">Rhizobium rhizogenes NBRC 13257</name>
    <dbReference type="NCBI Taxonomy" id="1220581"/>
    <lineage>
        <taxon>Bacteria</taxon>
        <taxon>Pseudomonadati</taxon>
        <taxon>Pseudomonadota</taxon>
        <taxon>Alphaproteobacteria</taxon>
        <taxon>Hyphomicrobiales</taxon>
        <taxon>Rhizobiaceae</taxon>
        <taxon>Rhizobium/Agrobacterium group</taxon>
        <taxon>Rhizobium</taxon>
    </lineage>
</organism>
<dbReference type="GO" id="GO:0000287">
    <property type="term" value="F:magnesium ion binding"/>
    <property type="evidence" value="ECO:0007669"/>
    <property type="project" value="InterPro"/>
</dbReference>
<comment type="subunit">
    <text evidence="4">EntB, EntD, EntE, and EntF form a multienzyme complex called enterobactin synthase.</text>
</comment>
<feature type="domain" description="4'-phosphopantetheinyl transferase" evidence="14">
    <location>
        <begin position="113"/>
        <end position="184"/>
    </location>
</feature>
<protein>
    <recommendedName>
        <fullName evidence="5">Enterobactin synthase component D</fullName>
    </recommendedName>
    <alternativeName>
        <fullName evidence="8">4'-phosphopantetheinyl transferase EntD</fullName>
    </alternativeName>
    <alternativeName>
        <fullName evidence="9">Enterochelin synthase D</fullName>
    </alternativeName>
</protein>
<proteinExistence type="inferred from homology"/>
<evidence type="ECO:0000256" key="13">
    <source>
        <dbReference type="PIRSR" id="PIRSR603542-2"/>
    </source>
</evidence>
<dbReference type="EMBL" id="BAYX01000019">
    <property type="protein sequence ID" value="GAJ96244.1"/>
    <property type="molecule type" value="Genomic_DNA"/>
</dbReference>
<comment type="pathway">
    <text evidence="2">Siderophore biosynthesis; enterobactin biosynthesis.</text>
</comment>
<dbReference type="InterPro" id="IPR041354">
    <property type="entry name" value="4PPT_N"/>
</dbReference>
<dbReference type="Pfam" id="PF01648">
    <property type="entry name" value="ACPS"/>
    <property type="match status" value="1"/>
</dbReference>
<name>A0AA87QDL4_RHIRH</name>
<dbReference type="Proteomes" id="UP000026941">
    <property type="component" value="Unassembled WGS sequence"/>
</dbReference>
<comment type="caution">
    <text evidence="16">The sequence shown here is derived from an EMBL/GenBank/DDBJ whole genome shotgun (WGS) entry which is preliminary data.</text>
</comment>
<comment type="catalytic activity">
    <reaction evidence="10">
        <text>apo-[aryl-carrier protein] + CoA = holo-[aryl-carrier protein] + adenosine 3',5'-bisphosphate + H(+)</text>
        <dbReference type="Rhea" id="RHEA:48404"/>
        <dbReference type="Rhea" id="RHEA-COMP:15903"/>
        <dbReference type="Rhea" id="RHEA-COMP:17557"/>
        <dbReference type="ChEBI" id="CHEBI:15378"/>
        <dbReference type="ChEBI" id="CHEBI:29999"/>
        <dbReference type="ChEBI" id="CHEBI:57287"/>
        <dbReference type="ChEBI" id="CHEBI:58343"/>
        <dbReference type="ChEBI" id="CHEBI:64479"/>
    </reaction>
</comment>
<comment type="catalytic activity">
    <reaction evidence="11">
        <text>apo-[peptidyl-carrier protein] + CoA = holo-[peptidyl-carrier protein] + adenosine 3',5'-bisphosphate + H(+)</text>
        <dbReference type="Rhea" id="RHEA:46228"/>
        <dbReference type="Rhea" id="RHEA-COMP:11479"/>
        <dbReference type="Rhea" id="RHEA-COMP:11480"/>
        <dbReference type="ChEBI" id="CHEBI:15378"/>
        <dbReference type="ChEBI" id="CHEBI:29999"/>
        <dbReference type="ChEBI" id="CHEBI:57287"/>
        <dbReference type="ChEBI" id="CHEBI:58343"/>
        <dbReference type="ChEBI" id="CHEBI:64479"/>
    </reaction>
</comment>
<gene>
    <name evidence="16" type="ORF">RRH01S_19_00020</name>
</gene>
<dbReference type="PANTHER" id="PTHR38096:SF1">
    <property type="entry name" value="ENTEROBACTIN SYNTHASE COMPONENT D"/>
    <property type="match status" value="1"/>
</dbReference>
<feature type="binding site" evidence="12">
    <location>
        <position position="164"/>
    </location>
    <ligand>
        <name>CoA</name>
        <dbReference type="ChEBI" id="CHEBI:57287"/>
    </ligand>
</feature>
<accession>A0AA87QDL4</accession>
<evidence type="ECO:0000256" key="11">
    <source>
        <dbReference type="ARBA" id="ARBA00049191"/>
    </source>
</evidence>
<evidence type="ECO:0000259" key="15">
    <source>
        <dbReference type="Pfam" id="PF17837"/>
    </source>
</evidence>
<dbReference type="InterPro" id="IPR037143">
    <property type="entry name" value="4-PPantetheinyl_Trfase_dom_sf"/>
</dbReference>
<evidence type="ECO:0000313" key="17">
    <source>
        <dbReference type="Proteomes" id="UP000026941"/>
    </source>
</evidence>
<dbReference type="GO" id="GO:0008897">
    <property type="term" value="F:holo-[acyl-carrier-protein] synthase activity"/>
    <property type="evidence" value="ECO:0007669"/>
    <property type="project" value="InterPro"/>
</dbReference>
<dbReference type="SUPFAM" id="SSF56214">
    <property type="entry name" value="4'-phosphopantetheinyl transferase"/>
    <property type="match status" value="1"/>
</dbReference>
<evidence type="ECO:0000313" key="16">
    <source>
        <dbReference type="EMBL" id="GAJ96244.1"/>
    </source>
</evidence>
<feature type="binding site" evidence="12">
    <location>
        <position position="160"/>
    </location>
    <ligand>
        <name>CoA</name>
        <dbReference type="ChEBI" id="CHEBI:57287"/>
    </ligand>
</feature>
<keyword evidence="7" id="KW-0259">Enterobactin biosynthesis</keyword>
<comment type="cofactor">
    <cofactor evidence="13">
        <name>Mg(2+)</name>
        <dbReference type="ChEBI" id="CHEBI:18420"/>
    </cofactor>
</comment>
<evidence type="ECO:0000256" key="5">
    <source>
        <dbReference type="ARBA" id="ARBA00019087"/>
    </source>
</evidence>
<dbReference type="GO" id="GO:0009239">
    <property type="term" value="P:enterobactin biosynthetic process"/>
    <property type="evidence" value="ECO:0007669"/>
    <property type="project" value="UniProtKB-KW"/>
</dbReference>
<keyword evidence="13" id="KW-0479">Metal-binding</keyword>
<evidence type="ECO:0000256" key="1">
    <source>
        <dbReference type="ARBA" id="ARBA00003937"/>
    </source>
</evidence>
<dbReference type="GO" id="GO:0005886">
    <property type="term" value="C:plasma membrane"/>
    <property type="evidence" value="ECO:0007669"/>
    <property type="project" value="TreeGrafter"/>
</dbReference>
<evidence type="ECO:0000256" key="7">
    <source>
        <dbReference type="ARBA" id="ARBA00023191"/>
    </source>
</evidence>
<evidence type="ECO:0000256" key="3">
    <source>
        <dbReference type="ARBA" id="ARBA00008342"/>
    </source>
</evidence>
<dbReference type="Pfam" id="PF17837">
    <property type="entry name" value="4PPT_N"/>
    <property type="match status" value="1"/>
</dbReference>
<comment type="function">
    <text evidence="1">Involved in the biosynthesis of the siderophore enterobactin (enterochelin), which is a macrocyclic trimeric lactone of N-(2,3-dihydroxybenzoyl)-serine. The serine trilactone serves as a scaffolding for the three catechol functionalities that provide hexadentate coordination for the tightly ligated iron(2+) atoms. Plays an essential role in the assembly of the enterobactin by catalyzing the transfer of the 4'-phosphopantetheine (Ppant) moiety from coenzyme A to the apo-domains of both EntB (ArCP domain) and EntF (PCP domain) to yield their holo-forms which make them competent for the activation of 2,3-dihydroxybenzoate (DHB) and L-serine, respectively.</text>
</comment>
<evidence type="ECO:0000256" key="9">
    <source>
        <dbReference type="ARBA" id="ARBA00031996"/>
    </source>
</evidence>
<evidence type="ECO:0000256" key="2">
    <source>
        <dbReference type="ARBA" id="ARBA00004993"/>
    </source>
</evidence>
<dbReference type="InterPro" id="IPR003542">
    <property type="entry name" value="Enbac_synth_compD-like"/>
</dbReference>
<dbReference type="PRINTS" id="PR01399">
    <property type="entry name" value="ENTSNTHTASED"/>
</dbReference>
<evidence type="ECO:0000256" key="6">
    <source>
        <dbReference type="ARBA" id="ARBA00022679"/>
    </source>
</evidence>
<sequence>MNLPSNIDLKYSLFGKSAEFVALSYDPGCKFTDPLWPGEADHVSAAVTVRKSEYVAARSAARRAMGELGLPLGSIGRSNTGAPVWPAGVIGSLSHGAGDAIAVVGSRSNVLTLGIDLEAAIPLPEDIASGVIMPEDQVEAANLRLHHPKSWQMVIFSAKEAFYKAYHQYTAEFVDFGAIFLRFNLDEAGYSGDFHCIPRDDRLNSRGLLQHLSGRWLVHSGKIYTAMLASAAIENPTATTVGMSPHVA</sequence>
<evidence type="ECO:0000256" key="8">
    <source>
        <dbReference type="ARBA" id="ARBA00029894"/>
    </source>
</evidence>
<dbReference type="AlphaFoldDB" id="A0AA87QDL4"/>
<feature type="binding site" evidence="12">
    <location>
        <position position="116"/>
    </location>
    <ligand>
        <name>CoA</name>
        <dbReference type="ChEBI" id="CHEBI:57287"/>
    </ligand>
</feature>
<evidence type="ECO:0000256" key="10">
    <source>
        <dbReference type="ARBA" id="ARBA00049176"/>
    </source>
</evidence>
<evidence type="ECO:0000259" key="14">
    <source>
        <dbReference type="Pfam" id="PF01648"/>
    </source>
</evidence>